<dbReference type="InterPro" id="IPR045175">
    <property type="entry name" value="M28_fam"/>
</dbReference>
<dbReference type="PANTHER" id="PTHR12147">
    <property type="entry name" value="METALLOPEPTIDASE M28 FAMILY MEMBER"/>
    <property type="match status" value="1"/>
</dbReference>
<feature type="transmembrane region" description="Helical" evidence="1">
    <location>
        <begin position="442"/>
        <end position="465"/>
    </location>
</feature>
<feature type="transmembrane region" description="Helical" evidence="1">
    <location>
        <begin position="408"/>
        <end position="430"/>
    </location>
</feature>
<keyword evidence="1" id="KW-1133">Transmembrane helix</keyword>
<proteinExistence type="predicted"/>
<sequence>MNWNIIGMINKISKPTEYKTRIRTKEMNSEMNSKVNNKMDVKITQPKRNSKRLLVYMGMMLVVLAVGITLGYHQITPTEAPKDYTNKIITLDDVEEKNADFTMTMSHVYEMAKEPHPSGSQEIESVRAYIIEQLDKVGSTYEIQQSSILQNILVKIDAPNTEQGVMFVSHYDSTTGGPGAGDDLISVASMLEALRVVQQQNQLTNDMYFLFTDGEELGLLGAEAFVAANPDMKEKIAQVVNLEARGNAGTLLMFETSNDNKGMVQALSKGVDHVSAFSFLASFYKMMPNDTDLSVFLRAGYSGMNFAMADGVEAYHEPIDNYDNLNRNSAYMYFKTMVDLAHHLSTVDLGVLQSNEDAVYFPFLKGNTLIFSNKLMLISSILVGILSLTWGCTLLLRKECRLKDFGGTLLLILLSALGAGAVGKAGTYLAKRMIKGTSATEALSILDIFFYTMCVIVIIGMLLLTYWGATRIANKQAFLLSSLVILNILNWACLVILNSMAYIFTIPLFLLMIYSMAVFYLDKRKRNRKLFTYVFGTVFGLVAAILYTPILYILFIGLLSNLFFADMIIIVIAILPVAVVLAGKDALHESTIYPKGLAANPPRLFTR</sequence>
<dbReference type="Proteomes" id="UP000279446">
    <property type="component" value="Unassembled WGS sequence"/>
</dbReference>
<dbReference type="SUPFAM" id="SSF53187">
    <property type="entry name" value="Zn-dependent exopeptidases"/>
    <property type="match status" value="1"/>
</dbReference>
<feature type="transmembrane region" description="Helical" evidence="1">
    <location>
        <begin position="562"/>
        <end position="582"/>
    </location>
</feature>
<dbReference type="EMBL" id="RZNY01000023">
    <property type="protein sequence ID" value="RUT42895.1"/>
    <property type="molecule type" value="Genomic_DNA"/>
</dbReference>
<dbReference type="Gene3D" id="3.40.630.10">
    <property type="entry name" value="Zn peptidases"/>
    <property type="match status" value="1"/>
</dbReference>
<evidence type="ECO:0000313" key="4">
    <source>
        <dbReference type="Proteomes" id="UP000279446"/>
    </source>
</evidence>
<feature type="domain" description="Peptidase M28" evidence="2">
    <location>
        <begin position="151"/>
        <end position="339"/>
    </location>
</feature>
<accession>A0A3S1BJC2</accession>
<evidence type="ECO:0000259" key="2">
    <source>
        <dbReference type="Pfam" id="PF04389"/>
    </source>
</evidence>
<dbReference type="GO" id="GO:0008235">
    <property type="term" value="F:metalloexopeptidase activity"/>
    <property type="evidence" value="ECO:0007669"/>
    <property type="project" value="InterPro"/>
</dbReference>
<dbReference type="InterPro" id="IPR007484">
    <property type="entry name" value="Peptidase_M28"/>
</dbReference>
<comment type="caution">
    <text evidence="3">The sequence shown here is derived from an EMBL/GenBank/DDBJ whole genome shotgun (WGS) entry which is preliminary data.</text>
</comment>
<feature type="transmembrane region" description="Helical" evidence="1">
    <location>
        <begin position="53"/>
        <end position="72"/>
    </location>
</feature>
<dbReference type="OrthoDB" id="9762302at2"/>
<feature type="transmembrane region" description="Helical" evidence="1">
    <location>
        <begin position="533"/>
        <end position="556"/>
    </location>
</feature>
<organism evidence="3 4">
    <name type="scientific">Paenibacillus anaericanus</name>
    <dbReference type="NCBI Taxonomy" id="170367"/>
    <lineage>
        <taxon>Bacteria</taxon>
        <taxon>Bacillati</taxon>
        <taxon>Bacillota</taxon>
        <taxon>Bacilli</taxon>
        <taxon>Bacillales</taxon>
        <taxon>Paenibacillaceae</taxon>
        <taxon>Paenibacillus</taxon>
    </lineage>
</organism>
<evidence type="ECO:0000313" key="3">
    <source>
        <dbReference type="EMBL" id="RUT42895.1"/>
    </source>
</evidence>
<evidence type="ECO:0000256" key="1">
    <source>
        <dbReference type="SAM" id="Phobius"/>
    </source>
</evidence>
<gene>
    <name evidence="3" type="ORF">EJP82_21350</name>
</gene>
<keyword evidence="1" id="KW-0472">Membrane</keyword>
<feature type="transmembrane region" description="Helical" evidence="1">
    <location>
        <begin position="477"/>
        <end position="497"/>
    </location>
</feature>
<dbReference type="AlphaFoldDB" id="A0A3S1BJC2"/>
<name>A0A3S1BJC2_9BACL</name>
<dbReference type="GO" id="GO:0006508">
    <property type="term" value="P:proteolysis"/>
    <property type="evidence" value="ECO:0007669"/>
    <property type="project" value="InterPro"/>
</dbReference>
<protein>
    <submittedName>
        <fullName evidence="3">M28 family peptidase</fullName>
    </submittedName>
</protein>
<reference evidence="3 4" key="1">
    <citation type="submission" date="2018-12" db="EMBL/GenBank/DDBJ databases">
        <authorList>
            <person name="Sun L."/>
            <person name="Chen Z."/>
        </authorList>
    </citation>
    <scope>NUCLEOTIDE SEQUENCE [LARGE SCALE GENOMIC DNA]</scope>
    <source>
        <strain evidence="3 4">DSM 15890</strain>
    </source>
</reference>
<feature type="transmembrane region" description="Helical" evidence="1">
    <location>
        <begin position="503"/>
        <end position="521"/>
    </location>
</feature>
<feature type="transmembrane region" description="Helical" evidence="1">
    <location>
        <begin position="375"/>
        <end position="396"/>
    </location>
</feature>
<dbReference type="PANTHER" id="PTHR12147:SF26">
    <property type="entry name" value="PEPTIDASE M28 DOMAIN-CONTAINING PROTEIN"/>
    <property type="match status" value="1"/>
</dbReference>
<keyword evidence="1" id="KW-0812">Transmembrane</keyword>
<keyword evidence="4" id="KW-1185">Reference proteome</keyword>
<dbReference type="Pfam" id="PF04389">
    <property type="entry name" value="Peptidase_M28"/>
    <property type="match status" value="1"/>
</dbReference>